<evidence type="ECO:0000256" key="2">
    <source>
        <dbReference type="ARBA" id="ARBA00023136"/>
    </source>
</evidence>
<keyword evidence="3" id="KW-0812">Transmembrane</keyword>
<dbReference type="PIRSF" id="PIRSF005690">
    <property type="entry name" value="GerBA"/>
    <property type="match status" value="1"/>
</dbReference>
<evidence type="ECO:0000313" key="4">
    <source>
        <dbReference type="EMBL" id="RKP47344.1"/>
    </source>
</evidence>
<feature type="transmembrane region" description="Helical" evidence="3">
    <location>
        <begin position="432"/>
        <end position="456"/>
    </location>
</feature>
<dbReference type="RefSeq" id="WP_120979541.1">
    <property type="nucleotide sequence ID" value="NZ_RBZM01000011.1"/>
</dbReference>
<gene>
    <name evidence="4" type="ORF">D7Z26_23900</name>
</gene>
<accession>A0A494XGX3</accession>
<dbReference type="OrthoDB" id="1726708at2"/>
<comment type="similarity">
    <text evidence="1">Belongs to the GerABKA family.</text>
</comment>
<comment type="caution">
    <text evidence="4">The sequence shown here is derived from an EMBL/GenBank/DDBJ whole genome shotgun (WGS) entry which is preliminary data.</text>
</comment>
<dbReference type="EMBL" id="RBZM01000011">
    <property type="protein sequence ID" value="RKP47344.1"/>
    <property type="molecule type" value="Genomic_DNA"/>
</dbReference>
<dbReference type="PANTHER" id="PTHR22550">
    <property type="entry name" value="SPORE GERMINATION PROTEIN"/>
    <property type="match status" value="1"/>
</dbReference>
<organism evidence="4 5">
    <name type="scientific">Cohnella endophytica</name>
    <dbReference type="NCBI Taxonomy" id="2419778"/>
    <lineage>
        <taxon>Bacteria</taxon>
        <taxon>Bacillati</taxon>
        <taxon>Bacillota</taxon>
        <taxon>Bacilli</taxon>
        <taxon>Bacillales</taxon>
        <taxon>Paenibacillaceae</taxon>
        <taxon>Cohnella</taxon>
    </lineage>
</organism>
<dbReference type="GO" id="GO:0016020">
    <property type="term" value="C:membrane"/>
    <property type="evidence" value="ECO:0007669"/>
    <property type="project" value="InterPro"/>
</dbReference>
<dbReference type="GO" id="GO:0009847">
    <property type="term" value="P:spore germination"/>
    <property type="evidence" value="ECO:0007669"/>
    <property type="project" value="InterPro"/>
</dbReference>
<keyword evidence="2 3" id="KW-0472">Membrane</keyword>
<evidence type="ECO:0000256" key="3">
    <source>
        <dbReference type="SAM" id="Phobius"/>
    </source>
</evidence>
<dbReference type="InterPro" id="IPR050768">
    <property type="entry name" value="UPF0353/GerABKA_families"/>
</dbReference>
<evidence type="ECO:0000256" key="1">
    <source>
        <dbReference type="ARBA" id="ARBA00005278"/>
    </source>
</evidence>
<dbReference type="Proteomes" id="UP000282076">
    <property type="component" value="Unassembled WGS sequence"/>
</dbReference>
<protein>
    <submittedName>
        <fullName evidence="4">Spore germination protein</fullName>
    </submittedName>
</protein>
<evidence type="ECO:0000313" key="5">
    <source>
        <dbReference type="Proteomes" id="UP000282076"/>
    </source>
</evidence>
<name>A0A494XGX3_9BACL</name>
<dbReference type="InterPro" id="IPR004995">
    <property type="entry name" value="Spore_Ger"/>
</dbReference>
<keyword evidence="3" id="KW-1133">Transmembrane helix</keyword>
<dbReference type="PANTHER" id="PTHR22550:SF5">
    <property type="entry name" value="LEUCINE ZIPPER PROTEIN 4"/>
    <property type="match status" value="1"/>
</dbReference>
<feature type="transmembrane region" description="Helical" evidence="3">
    <location>
        <begin position="275"/>
        <end position="294"/>
    </location>
</feature>
<sequence length="510" mass="56896">MTRNPAESVNDNYGLISSDLQENIRKIKQVTGNSTDVLVREIKLGVIEDRKACIAYVDGLINSNAVDDFIMESLMFGNHAISRKLQQGEDILQYLKDYVLTTVALQEDIKDFDALLNLMLSGNSILIIDGYISAFALSMNEWRERAITEPTSETVIRGPKEGFNETLRCNTALIRRKIKSPKLWLETFTIGKMTQTSVGIFYMDGIANEKIVEEVRTRLNRIDIDSILDSSYIEDLIQDEAITPFPTIYNTERPDVIAAELLEGKVAIIVDGTPFALVVPALFVSFLHAAEDYYHRVDISTFIRMLRLLGIMIGLLAPSLYVAVTTFHPEMIPRPLLFSLAAEREGLPFPAFIEALLMEITFEILREASIRMPRNIGQAMSIVGSIVLGTAAVQAGFVSPAIVIVVSITAIASFVIPSNDMAVSVRLLRFPLMFLGASFGIFGIILGLIALALHLVSLRSFGVPYLTPFAPFDSEGQKDGLIRAPIQSMIFRPRLIARQNLIRRRLRHRK</sequence>
<reference evidence="4 5" key="1">
    <citation type="submission" date="2018-10" db="EMBL/GenBank/DDBJ databases">
        <title>Cohnella sp. M2MS4P-1, whole genome shotgun sequence.</title>
        <authorList>
            <person name="Tuo L."/>
        </authorList>
    </citation>
    <scope>NUCLEOTIDE SEQUENCE [LARGE SCALE GENOMIC DNA]</scope>
    <source>
        <strain evidence="4 5">M2MS4P-1</strain>
    </source>
</reference>
<keyword evidence="5" id="KW-1185">Reference proteome</keyword>
<feature type="transmembrane region" description="Helical" evidence="3">
    <location>
        <begin position="386"/>
        <end position="412"/>
    </location>
</feature>
<feature type="transmembrane region" description="Helical" evidence="3">
    <location>
        <begin position="306"/>
        <end position="327"/>
    </location>
</feature>
<proteinExistence type="inferred from homology"/>
<dbReference type="AlphaFoldDB" id="A0A494XGX3"/>
<dbReference type="Pfam" id="PF03323">
    <property type="entry name" value="GerA"/>
    <property type="match status" value="1"/>
</dbReference>